<dbReference type="PANTHER" id="PTHR31399">
    <property type="entry name" value="DNA-DIRECTED PRIMASE / POLYMERASE PROTEIN"/>
    <property type="match status" value="1"/>
</dbReference>
<dbReference type="OrthoDB" id="5988181at2759"/>
<dbReference type="GO" id="GO:0005759">
    <property type="term" value="C:mitochondrial matrix"/>
    <property type="evidence" value="ECO:0007669"/>
    <property type="project" value="TreeGrafter"/>
</dbReference>
<dbReference type="GO" id="GO:0031297">
    <property type="term" value="P:replication fork processing"/>
    <property type="evidence" value="ECO:0007669"/>
    <property type="project" value="TreeGrafter"/>
</dbReference>
<evidence type="ECO:0000256" key="4">
    <source>
        <dbReference type="ARBA" id="ARBA00047303"/>
    </source>
</evidence>
<evidence type="ECO:0000256" key="2">
    <source>
        <dbReference type="ARBA" id="ARBA00044677"/>
    </source>
</evidence>
<comment type="catalytic activity">
    <reaction evidence="2">
        <text>ssDNA + n NTP = ssDNA/pppN(pN)n-1 hybrid + (n-1) diphosphate.</text>
        <dbReference type="EC" id="2.7.7.102"/>
    </reaction>
</comment>
<dbReference type="GO" id="GO:0005634">
    <property type="term" value="C:nucleus"/>
    <property type="evidence" value="ECO:0007669"/>
    <property type="project" value="TreeGrafter"/>
</dbReference>
<feature type="compositionally biased region" description="Basic and acidic residues" evidence="5">
    <location>
        <begin position="72"/>
        <end position="84"/>
    </location>
</feature>
<evidence type="ECO:0000256" key="3">
    <source>
        <dbReference type="ARBA" id="ARBA00044768"/>
    </source>
</evidence>
<protein>
    <recommendedName>
        <fullName evidence="1">DNA-directed primase/polymerase protein</fullName>
        <ecNumber evidence="3">2.7.7.102</ecNumber>
    </recommendedName>
</protein>
<dbReference type="InterPro" id="IPR044917">
    <property type="entry name" value="PRIMPOL"/>
</dbReference>
<dbReference type="GeneID" id="5004240"/>
<dbReference type="AlphaFoldDB" id="A4S3B5"/>
<dbReference type="Gramene" id="ABO98358">
    <property type="protein sequence ID" value="ABO98358"/>
    <property type="gene ID" value="OSTLU_25104"/>
</dbReference>
<feature type="compositionally biased region" description="Basic and acidic residues" evidence="5">
    <location>
        <begin position="33"/>
        <end position="61"/>
    </location>
</feature>
<dbReference type="GO" id="GO:0003682">
    <property type="term" value="F:chromatin binding"/>
    <property type="evidence" value="ECO:0007669"/>
    <property type="project" value="TreeGrafter"/>
</dbReference>
<dbReference type="EC" id="2.7.7.102" evidence="3"/>
<dbReference type="GO" id="GO:0042276">
    <property type="term" value="P:error-prone translesion synthesis"/>
    <property type="evidence" value="ECO:0007669"/>
    <property type="project" value="InterPro"/>
</dbReference>
<dbReference type="Pfam" id="PF03121">
    <property type="entry name" value="Herpes_UL52"/>
    <property type="match status" value="1"/>
</dbReference>
<proteinExistence type="predicted"/>
<dbReference type="GO" id="GO:0009411">
    <property type="term" value="P:response to UV"/>
    <property type="evidence" value="ECO:0007669"/>
    <property type="project" value="TreeGrafter"/>
</dbReference>
<dbReference type="EMBL" id="CP000590">
    <property type="protein sequence ID" value="ABO98358.1"/>
    <property type="molecule type" value="Genomic_DNA"/>
</dbReference>
<sequence>MAYRAIIGLHTRAISHATATDRDATVYERRQMREIYDPRLSPPKKDENTKARTSIDFDAIRPYDPSSFYDGEDTKRKKEEEDTRKRRKRVVREEDERESKQPDRFWIKSYRQQELFEAVDQRRLSEDVQEPYMYFCRQLEEKGGLRQYVGVRMLGPKDLRTFWKYYESLKERHYYELMREDTHCHLYFDVEFSKVSNPDVDGVRMMDWLVQLIVEELKATPEIDTSKFDELEHIVELDSESETKFSRHLIIQLPDDQVFADNSHCAHFVRKLWHTVESRRGEDDRCDAMFLRKERDDVEKTEPFIDLGVYTRNRVFRLYLSNKHSEETNKPILKTTGRFWKSKSEVSFETFKRSLVSATCLILEAKVIRFEGVTHTSVLRGQAFQGYRTGSHLARTASEFNGNAIGPCPRTASFVCKDFDRWSGHGGAAVRSWKAFPEYGVLILNLFGNRFCENIERAHKSNNVMFVIDFREDAYYQRCHDPDCRGIR</sequence>
<dbReference type="PANTHER" id="PTHR31399:SF0">
    <property type="entry name" value="DNA-DIRECTED PRIMASE_POLYMERASE PROTEIN"/>
    <property type="match status" value="1"/>
</dbReference>
<name>A4S3B5_OSTLU</name>
<comment type="catalytic activity">
    <reaction evidence="4">
        <text>DNA(n) + a 2'-deoxyribonucleoside 5'-triphosphate = DNA(n+1) + diphosphate</text>
        <dbReference type="Rhea" id="RHEA:22508"/>
        <dbReference type="Rhea" id="RHEA-COMP:17339"/>
        <dbReference type="Rhea" id="RHEA-COMP:17340"/>
        <dbReference type="ChEBI" id="CHEBI:33019"/>
        <dbReference type="ChEBI" id="CHEBI:61560"/>
        <dbReference type="ChEBI" id="CHEBI:173112"/>
        <dbReference type="EC" id="2.7.7.7"/>
    </reaction>
    <physiologicalReaction direction="left-to-right" evidence="4">
        <dbReference type="Rhea" id="RHEA:22509"/>
    </physiologicalReaction>
</comment>
<evidence type="ECO:0000313" key="7">
    <source>
        <dbReference type="Proteomes" id="UP000001568"/>
    </source>
</evidence>
<dbReference type="GO" id="GO:0006264">
    <property type="term" value="P:mitochondrial DNA replication"/>
    <property type="evidence" value="ECO:0007669"/>
    <property type="project" value="TreeGrafter"/>
</dbReference>
<dbReference type="RefSeq" id="XP_001420065.1">
    <property type="nucleotide sequence ID" value="XM_001420028.1"/>
</dbReference>
<dbReference type="GO" id="GO:0003887">
    <property type="term" value="F:DNA-directed DNA polymerase activity"/>
    <property type="evidence" value="ECO:0007669"/>
    <property type="project" value="UniProtKB-EC"/>
</dbReference>
<reference evidence="6 7" key="1">
    <citation type="journal article" date="2007" name="Proc. Natl. Acad. Sci. U.S.A.">
        <title>The tiny eukaryote Ostreococcus provides genomic insights into the paradox of plankton speciation.</title>
        <authorList>
            <person name="Palenik B."/>
            <person name="Grimwood J."/>
            <person name="Aerts A."/>
            <person name="Rouze P."/>
            <person name="Salamov A."/>
            <person name="Putnam N."/>
            <person name="Dupont C."/>
            <person name="Jorgensen R."/>
            <person name="Derelle E."/>
            <person name="Rombauts S."/>
            <person name="Zhou K."/>
            <person name="Otillar R."/>
            <person name="Merchant S.S."/>
            <person name="Podell S."/>
            <person name="Gaasterland T."/>
            <person name="Napoli C."/>
            <person name="Gendler K."/>
            <person name="Manuell A."/>
            <person name="Tai V."/>
            <person name="Vallon O."/>
            <person name="Piganeau G."/>
            <person name="Jancek S."/>
            <person name="Heijde M."/>
            <person name="Jabbari K."/>
            <person name="Bowler C."/>
            <person name="Lohr M."/>
            <person name="Robbens S."/>
            <person name="Werner G."/>
            <person name="Dubchak I."/>
            <person name="Pazour G.J."/>
            <person name="Ren Q."/>
            <person name="Paulsen I."/>
            <person name="Delwiche C."/>
            <person name="Schmutz J."/>
            <person name="Rokhsar D."/>
            <person name="Van de Peer Y."/>
            <person name="Moreau H."/>
            <person name="Grigoriev I.V."/>
        </authorList>
    </citation>
    <scope>NUCLEOTIDE SEQUENCE [LARGE SCALE GENOMIC DNA]</scope>
    <source>
        <strain evidence="6 7">CCE9901</strain>
    </source>
</reference>
<accession>A4S3B5</accession>
<dbReference type="KEGG" id="olu:OSTLU_25104"/>
<dbReference type="OMA" id="HCFQKCF"/>
<evidence type="ECO:0000313" key="6">
    <source>
        <dbReference type="EMBL" id="ABO98358.1"/>
    </source>
</evidence>
<organism evidence="6 7">
    <name type="scientific">Ostreococcus lucimarinus (strain CCE9901)</name>
    <dbReference type="NCBI Taxonomy" id="436017"/>
    <lineage>
        <taxon>Eukaryota</taxon>
        <taxon>Viridiplantae</taxon>
        <taxon>Chlorophyta</taxon>
        <taxon>Mamiellophyceae</taxon>
        <taxon>Mamiellales</taxon>
        <taxon>Bathycoccaceae</taxon>
        <taxon>Ostreococcus</taxon>
    </lineage>
</organism>
<dbReference type="HOGENOM" id="CLU_027838_1_0_1"/>
<gene>
    <name evidence="6" type="ORF">OSTLU_25104</name>
</gene>
<keyword evidence="7" id="KW-1185">Reference proteome</keyword>
<dbReference type="eggNOG" id="ENOG502QS1Q">
    <property type="taxonomic scope" value="Eukaryota"/>
</dbReference>
<evidence type="ECO:0000256" key="1">
    <source>
        <dbReference type="ARBA" id="ARBA00026139"/>
    </source>
</evidence>
<feature type="region of interest" description="Disordered" evidence="5">
    <location>
        <begin position="33"/>
        <end position="95"/>
    </location>
</feature>
<evidence type="ECO:0000256" key="5">
    <source>
        <dbReference type="SAM" id="MobiDB-lite"/>
    </source>
</evidence>
<feature type="non-terminal residue" evidence="6">
    <location>
        <position position="488"/>
    </location>
</feature>
<dbReference type="Proteomes" id="UP000001568">
    <property type="component" value="Chromosome 10"/>
</dbReference>